<dbReference type="OrthoDB" id="1849062at2759"/>
<dbReference type="PANTHER" id="PTHR31549">
    <property type="entry name" value="PROTEIN, PUTATIVE (DUF247)-RELATED-RELATED"/>
    <property type="match status" value="1"/>
</dbReference>
<dbReference type="AlphaFoldDB" id="A0A251ST05"/>
<dbReference type="EMBL" id="CM007902">
    <property type="protein sequence ID" value="OTG00671.1"/>
    <property type="molecule type" value="Genomic_DNA"/>
</dbReference>
<sequence length="474" mass="54740">MSMQDQTLRSIELTYDEIEAEQLVIDSIANATLPSSSTKRIQKVPEMLIKETDDYKKYYVPKVVSIGPYHFGDKKLEFVEKLKPVFTMRLLSNNKETLRSLYKTLGEPQMVQELRSLYDENLIAKFCNKDFTKMMLLDSCFILYCVRFIFFRDSDDCEDLNIHQIVYLHQDLFLLENQIPFKVLIEVMKFVNPDSWADKFKSFISGNILASQKLKRTWLEKIPCIGNNQSSVGENKLESSNVPDHLLHLLHRTLTNDEKLPKNDHLKSEDDSRCTFRNVNELMDVGIHFKPSGTMSLAHIKFLQGWFWFTADVELPPISIDDSTKPMLLNLIAYEMCSRDAHAAWVTSYICLLDSLIDHPEDVKALRKAGVLENSLGSDKEVAKLFNEIGTGLVPNNLAYLEAKYHMQKHYKSRRNSLISELKHEYVKSPWAFFALLGALIALFLSAVQSYYTVWSPEGECDELCKLLKKNHHL</sequence>
<keyword evidence="3" id="KW-1185">Reference proteome</keyword>
<gene>
    <name evidence="2" type="ORF">HannXRQ_Chr13g0393661</name>
</gene>
<reference evidence="3" key="1">
    <citation type="journal article" date="2017" name="Nature">
        <title>The sunflower genome provides insights into oil metabolism, flowering and Asterid evolution.</title>
        <authorList>
            <person name="Badouin H."/>
            <person name="Gouzy J."/>
            <person name="Grassa C.J."/>
            <person name="Murat F."/>
            <person name="Staton S.E."/>
            <person name="Cottret L."/>
            <person name="Lelandais-Briere C."/>
            <person name="Owens G.L."/>
            <person name="Carrere S."/>
            <person name="Mayjonade B."/>
            <person name="Legrand L."/>
            <person name="Gill N."/>
            <person name="Kane N.C."/>
            <person name="Bowers J.E."/>
            <person name="Hubner S."/>
            <person name="Bellec A."/>
            <person name="Berard A."/>
            <person name="Berges H."/>
            <person name="Blanchet N."/>
            <person name="Boniface M.C."/>
            <person name="Brunel D."/>
            <person name="Catrice O."/>
            <person name="Chaidir N."/>
            <person name="Claudel C."/>
            <person name="Donnadieu C."/>
            <person name="Faraut T."/>
            <person name="Fievet G."/>
            <person name="Helmstetter N."/>
            <person name="King M."/>
            <person name="Knapp S.J."/>
            <person name="Lai Z."/>
            <person name="Le Paslier M.C."/>
            <person name="Lippi Y."/>
            <person name="Lorenzon L."/>
            <person name="Mandel J.R."/>
            <person name="Marage G."/>
            <person name="Marchand G."/>
            <person name="Marquand E."/>
            <person name="Bret-Mestries E."/>
            <person name="Morien E."/>
            <person name="Nambeesan S."/>
            <person name="Nguyen T."/>
            <person name="Pegot-Espagnet P."/>
            <person name="Pouilly N."/>
            <person name="Raftis F."/>
            <person name="Sallet E."/>
            <person name="Schiex T."/>
            <person name="Thomas J."/>
            <person name="Vandecasteele C."/>
            <person name="Vares D."/>
            <person name="Vear F."/>
            <person name="Vautrin S."/>
            <person name="Crespi M."/>
            <person name="Mangin B."/>
            <person name="Burke J.M."/>
            <person name="Salse J."/>
            <person name="Munos S."/>
            <person name="Vincourt P."/>
            <person name="Rieseberg L.H."/>
            <person name="Langlade N.B."/>
        </authorList>
    </citation>
    <scope>NUCLEOTIDE SEQUENCE [LARGE SCALE GENOMIC DNA]</scope>
    <source>
        <strain evidence="3">cv. SF193</strain>
    </source>
</reference>
<protein>
    <submittedName>
        <fullName evidence="2">Uncharacterized protein</fullName>
    </submittedName>
</protein>
<keyword evidence="1" id="KW-0472">Membrane</keyword>
<dbReference type="InParanoid" id="A0A251ST05"/>
<dbReference type="InterPro" id="IPR004158">
    <property type="entry name" value="DUF247_pln"/>
</dbReference>
<proteinExistence type="predicted"/>
<dbReference type="Pfam" id="PF03140">
    <property type="entry name" value="DUF247"/>
    <property type="match status" value="1"/>
</dbReference>
<dbReference type="OMA" id="CHGILYL"/>
<keyword evidence="1" id="KW-0812">Transmembrane</keyword>
<feature type="transmembrane region" description="Helical" evidence="1">
    <location>
        <begin position="431"/>
        <end position="452"/>
    </location>
</feature>
<accession>A0A251ST05</accession>
<evidence type="ECO:0000313" key="2">
    <source>
        <dbReference type="EMBL" id="OTG00671.1"/>
    </source>
</evidence>
<name>A0A251ST05_HELAN</name>
<dbReference type="PANTHER" id="PTHR31549:SF149">
    <property type="entry name" value="ISOPRENOID SYNTHASE DOMAIN-CONTAINING PROTEIN"/>
    <property type="match status" value="1"/>
</dbReference>
<organism evidence="2 3">
    <name type="scientific">Helianthus annuus</name>
    <name type="common">Common sunflower</name>
    <dbReference type="NCBI Taxonomy" id="4232"/>
    <lineage>
        <taxon>Eukaryota</taxon>
        <taxon>Viridiplantae</taxon>
        <taxon>Streptophyta</taxon>
        <taxon>Embryophyta</taxon>
        <taxon>Tracheophyta</taxon>
        <taxon>Spermatophyta</taxon>
        <taxon>Magnoliopsida</taxon>
        <taxon>eudicotyledons</taxon>
        <taxon>Gunneridae</taxon>
        <taxon>Pentapetalae</taxon>
        <taxon>asterids</taxon>
        <taxon>campanulids</taxon>
        <taxon>Asterales</taxon>
        <taxon>Asteraceae</taxon>
        <taxon>Asteroideae</taxon>
        <taxon>Heliantheae alliance</taxon>
        <taxon>Heliantheae</taxon>
        <taxon>Helianthus</taxon>
    </lineage>
</organism>
<dbReference type="Proteomes" id="UP000215914">
    <property type="component" value="Chromosome 13"/>
</dbReference>
<keyword evidence="1" id="KW-1133">Transmembrane helix</keyword>
<evidence type="ECO:0000313" key="3">
    <source>
        <dbReference type="Proteomes" id="UP000215914"/>
    </source>
</evidence>
<evidence type="ECO:0000256" key="1">
    <source>
        <dbReference type="SAM" id="Phobius"/>
    </source>
</evidence>